<dbReference type="Pfam" id="PF07690">
    <property type="entry name" value="MFS_1"/>
    <property type="match status" value="1"/>
</dbReference>
<dbReference type="GO" id="GO:0016020">
    <property type="term" value="C:membrane"/>
    <property type="evidence" value="ECO:0007669"/>
    <property type="project" value="UniProtKB-SubCell"/>
</dbReference>
<dbReference type="SUPFAM" id="SSF103473">
    <property type="entry name" value="MFS general substrate transporter"/>
    <property type="match status" value="1"/>
</dbReference>
<feature type="transmembrane region" description="Helical" evidence="6">
    <location>
        <begin position="103"/>
        <end position="123"/>
    </location>
</feature>
<feature type="transmembrane region" description="Helical" evidence="6">
    <location>
        <begin position="458"/>
        <end position="478"/>
    </location>
</feature>
<evidence type="ECO:0000313" key="9">
    <source>
        <dbReference type="Proteomes" id="UP000772434"/>
    </source>
</evidence>
<dbReference type="InterPro" id="IPR020846">
    <property type="entry name" value="MFS_dom"/>
</dbReference>
<dbReference type="PANTHER" id="PTHR42718:SF9">
    <property type="entry name" value="MAJOR FACILITATOR SUPERFAMILY MULTIDRUG TRANSPORTER MFSC"/>
    <property type="match status" value="1"/>
</dbReference>
<feature type="transmembrane region" description="Helical" evidence="6">
    <location>
        <begin position="129"/>
        <end position="151"/>
    </location>
</feature>
<reference evidence="8" key="1">
    <citation type="submission" date="2020-11" db="EMBL/GenBank/DDBJ databases">
        <authorList>
            <consortium name="DOE Joint Genome Institute"/>
            <person name="Ahrendt S."/>
            <person name="Riley R."/>
            <person name="Andreopoulos W."/>
            <person name="Labutti K."/>
            <person name="Pangilinan J."/>
            <person name="Ruiz-Duenas F.J."/>
            <person name="Barrasa J.M."/>
            <person name="Sanchez-Garcia M."/>
            <person name="Camarero S."/>
            <person name="Miyauchi S."/>
            <person name="Serrano A."/>
            <person name="Linde D."/>
            <person name="Babiker R."/>
            <person name="Drula E."/>
            <person name="Ayuso-Fernandez I."/>
            <person name="Pacheco R."/>
            <person name="Padilla G."/>
            <person name="Ferreira P."/>
            <person name="Barriuso J."/>
            <person name="Kellner H."/>
            <person name="Castanera R."/>
            <person name="Alfaro M."/>
            <person name="Ramirez L."/>
            <person name="Pisabarro A.G."/>
            <person name="Kuo A."/>
            <person name="Tritt A."/>
            <person name="Lipzen A."/>
            <person name="He G."/>
            <person name="Yan M."/>
            <person name="Ng V."/>
            <person name="Cullen D."/>
            <person name="Martin F."/>
            <person name="Rosso M.-N."/>
            <person name="Henrissat B."/>
            <person name="Hibbett D."/>
            <person name="Martinez A.T."/>
            <person name="Grigoriev I.V."/>
        </authorList>
    </citation>
    <scope>NUCLEOTIDE SEQUENCE</scope>
    <source>
        <strain evidence="8">AH 40177</strain>
    </source>
</reference>
<dbReference type="InterPro" id="IPR011701">
    <property type="entry name" value="MFS"/>
</dbReference>
<keyword evidence="2" id="KW-0813">Transport</keyword>
<feature type="transmembrane region" description="Helical" evidence="6">
    <location>
        <begin position="417"/>
        <end position="438"/>
    </location>
</feature>
<feature type="transmembrane region" description="Helical" evidence="6">
    <location>
        <begin position="191"/>
        <end position="208"/>
    </location>
</feature>
<feature type="transmembrane region" description="Helical" evidence="6">
    <location>
        <begin position="349"/>
        <end position="369"/>
    </location>
</feature>
<evidence type="ECO:0000259" key="7">
    <source>
        <dbReference type="PROSITE" id="PS50850"/>
    </source>
</evidence>
<dbReference type="Proteomes" id="UP000772434">
    <property type="component" value="Unassembled WGS sequence"/>
</dbReference>
<gene>
    <name evidence="8" type="ORF">BDP27DRAFT_1337097</name>
</gene>
<protein>
    <submittedName>
        <fullName evidence="8">Major facilitator superfamily domain-containing protein</fullName>
    </submittedName>
</protein>
<evidence type="ECO:0000256" key="3">
    <source>
        <dbReference type="ARBA" id="ARBA00022692"/>
    </source>
</evidence>
<dbReference type="AlphaFoldDB" id="A0A9P5U0S1"/>
<feature type="transmembrane region" description="Helical" evidence="6">
    <location>
        <begin position="317"/>
        <end position="342"/>
    </location>
</feature>
<evidence type="ECO:0000256" key="6">
    <source>
        <dbReference type="SAM" id="Phobius"/>
    </source>
</evidence>
<name>A0A9P5U0S1_9AGAR</name>
<sequence length="506" mass="54160">MAESSPTKTEDVAVVPATAAGIDESPLRPVPNWRAWTLLIVFSMAQLLDLFNVTAPTIALTSLGVDLDINESQRQWVINAYSLTFGAFLLAGGRFSAMFGSKALFVVGFSTVGICCIILGFSVDGPMFFFFRAIQGIGAAMTIPSALTMITTVFPDRSGQSRALGIFAGFGAMGNIGGLILGGVISQLLKWNWIFWIMSMVILPLAFCDSAREHLRKMDWLGLFGITASLVLFIFALSEVEDGSSAIVLAPLIISIILVPVVGYIETKVAAPLIPPVVWTLPGFVPLFFISMSDYATMNVLIFQESLVFQHVWNTSALSAALRIIPIGITGFIVTMSMGFIVPYVAPRWILVIGEIFMLGGVLLAGFGSQIGDYWPRVLPAFIIEALGIASVFVAANIAILRTPLGKPSVHIHESTALIGAIFNADLQIGSTIGLAVATAITTKVNGTNQANFAGYKASYWFIIAVCALEAVLALVAFRPVKEAYPSELVDSEDAEKTTHVETSAA</sequence>
<evidence type="ECO:0000256" key="1">
    <source>
        <dbReference type="ARBA" id="ARBA00004141"/>
    </source>
</evidence>
<feature type="transmembrane region" description="Helical" evidence="6">
    <location>
        <begin position="35"/>
        <end position="55"/>
    </location>
</feature>
<feature type="domain" description="Major facilitator superfamily (MFS) profile" evidence="7">
    <location>
        <begin position="38"/>
        <end position="482"/>
    </location>
</feature>
<dbReference type="GO" id="GO:0022857">
    <property type="term" value="F:transmembrane transporter activity"/>
    <property type="evidence" value="ECO:0007669"/>
    <property type="project" value="InterPro"/>
</dbReference>
<dbReference type="Gene3D" id="1.20.1720.10">
    <property type="entry name" value="Multidrug resistance protein D"/>
    <property type="match status" value="1"/>
</dbReference>
<evidence type="ECO:0000313" key="8">
    <source>
        <dbReference type="EMBL" id="KAF9062146.1"/>
    </source>
</evidence>
<keyword evidence="9" id="KW-1185">Reference proteome</keyword>
<feature type="transmembrane region" description="Helical" evidence="6">
    <location>
        <begin position="163"/>
        <end position="185"/>
    </location>
</feature>
<comment type="subcellular location">
    <subcellularLocation>
        <location evidence="1">Membrane</location>
        <topology evidence="1">Multi-pass membrane protein</topology>
    </subcellularLocation>
</comment>
<feature type="transmembrane region" description="Helical" evidence="6">
    <location>
        <begin position="244"/>
        <end position="265"/>
    </location>
</feature>
<organism evidence="8 9">
    <name type="scientific">Rhodocollybia butyracea</name>
    <dbReference type="NCBI Taxonomy" id="206335"/>
    <lineage>
        <taxon>Eukaryota</taxon>
        <taxon>Fungi</taxon>
        <taxon>Dikarya</taxon>
        <taxon>Basidiomycota</taxon>
        <taxon>Agaricomycotina</taxon>
        <taxon>Agaricomycetes</taxon>
        <taxon>Agaricomycetidae</taxon>
        <taxon>Agaricales</taxon>
        <taxon>Marasmiineae</taxon>
        <taxon>Omphalotaceae</taxon>
        <taxon>Rhodocollybia</taxon>
    </lineage>
</organism>
<comment type="caution">
    <text evidence="8">The sequence shown here is derived from an EMBL/GenBank/DDBJ whole genome shotgun (WGS) entry which is preliminary data.</text>
</comment>
<dbReference type="PANTHER" id="PTHR42718">
    <property type="entry name" value="MAJOR FACILITATOR SUPERFAMILY MULTIDRUG TRANSPORTER MFSC"/>
    <property type="match status" value="1"/>
</dbReference>
<evidence type="ECO:0000256" key="4">
    <source>
        <dbReference type="ARBA" id="ARBA00022989"/>
    </source>
</evidence>
<feature type="transmembrane region" description="Helical" evidence="6">
    <location>
        <begin position="75"/>
        <end position="91"/>
    </location>
</feature>
<accession>A0A9P5U0S1</accession>
<dbReference type="EMBL" id="JADNRY010000181">
    <property type="protein sequence ID" value="KAF9062146.1"/>
    <property type="molecule type" value="Genomic_DNA"/>
</dbReference>
<feature type="transmembrane region" description="Helical" evidence="6">
    <location>
        <begin position="277"/>
        <end position="297"/>
    </location>
</feature>
<dbReference type="OrthoDB" id="440755at2759"/>
<evidence type="ECO:0000256" key="2">
    <source>
        <dbReference type="ARBA" id="ARBA00022448"/>
    </source>
</evidence>
<evidence type="ECO:0000256" key="5">
    <source>
        <dbReference type="ARBA" id="ARBA00023136"/>
    </source>
</evidence>
<keyword evidence="4 6" id="KW-1133">Transmembrane helix</keyword>
<feature type="transmembrane region" description="Helical" evidence="6">
    <location>
        <begin position="381"/>
        <end position="405"/>
    </location>
</feature>
<proteinExistence type="predicted"/>
<dbReference type="PROSITE" id="PS50850">
    <property type="entry name" value="MFS"/>
    <property type="match status" value="1"/>
</dbReference>
<keyword evidence="3 6" id="KW-0812">Transmembrane</keyword>
<keyword evidence="5 6" id="KW-0472">Membrane</keyword>
<dbReference type="InterPro" id="IPR036259">
    <property type="entry name" value="MFS_trans_sf"/>
</dbReference>
<feature type="transmembrane region" description="Helical" evidence="6">
    <location>
        <begin position="220"/>
        <end position="238"/>
    </location>
</feature>